<sequence length="248" mass="26906">MEETLFDCALDIASLIPVVGQMNRLSVKSGTLFLQGLHTAGRNALSMAAARYTMKEIASKSAKTLMVKALQPASKIVSLKEVSALAKNTARLMDPGFEIIYFVGKKSFNQVASAGRQMGKSLPKLKALFDRTTDAPRLAQQPGRIGPIFIAAEQGTGRKIDLQPLVDQKYRGRAVYAMTNLETGVPFGPKFFLTNKNHFRAIPVKFSSKIQTVLQQGLGGRGAPPALRPPGAPIPTMLQAHHEQPVRP</sequence>
<evidence type="ECO:0000313" key="2">
    <source>
        <dbReference type="EMBL" id="XBS68813.1"/>
    </source>
</evidence>
<gene>
    <name evidence="2" type="ORF">ABK905_19885</name>
</gene>
<protein>
    <submittedName>
        <fullName evidence="2">Uncharacterized protein</fullName>
    </submittedName>
</protein>
<organism evidence="2">
    <name type="scientific">Acerihabitans sp. KWT182</name>
    <dbReference type="NCBI Taxonomy" id="3157919"/>
    <lineage>
        <taxon>Bacteria</taxon>
        <taxon>Pseudomonadati</taxon>
        <taxon>Pseudomonadota</taxon>
        <taxon>Gammaproteobacteria</taxon>
        <taxon>Enterobacterales</taxon>
        <taxon>Pectobacteriaceae</taxon>
        <taxon>Acerihabitans</taxon>
    </lineage>
</organism>
<evidence type="ECO:0000256" key="1">
    <source>
        <dbReference type="SAM" id="MobiDB-lite"/>
    </source>
</evidence>
<dbReference type="AlphaFoldDB" id="A0AAU7Q6V0"/>
<reference evidence="2" key="1">
    <citation type="submission" date="2024-06" db="EMBL/GenBank/DDBJ databases">
        <authorList>
            <person name="Coelho C."/>
            <person name="Bento M."/>
            <person name="Garcia E."/>
            <person name="Camelo A."/>
            <person name="Brandao I."/>
            <person name="Espirito Santo C."/>
            <person name="Trovao J."/>
            <person name="Verissimo A."/>
            <person name="Costa J."/>
            <person name="Tiago I."/>
        </authorList>
    </citation>
    <scope>NUCLEOTIDE SEQUENCE</scope>
    <source>
        <strain evidence="2">KWT182</strain>
    </source>
</reference>
<proteinExistence type="predicted"/>
<name>A0AAU7Q6V0_9GAMM</name>
<accession>A0AAU7Q6V0</accession>
<dbReference type="EMBL" id="CP157947">
    <property type="protein sequence ID" value="XBS68813.1"/>
    <property type="molecule type" value="Genomic_DNA"/>
</dbReference>
<feature type="region of interest" description="Disordered" evidence="1">
    <location>
        <begin position="217"/>
        <end position="248"/>
    </location>
</feature>